<reference evidence="2 3" key="1">
    <citation type="submission" date="2019-02" db="EMBL/GenBank/DDBJ databases">
        <title>Deep-cultivation of Planctomycetes and their phenomic and genomic characterization uncovers novel biology.</title>
        <authorList>
            <person name="Wiegand S."/>
            <person name="Jogler M."/>
            <person name="Boedeker C."/>
            <person name="Pinto D."/>
            <person name="Vollmers J."/>
            <person name="Rivas-Marin E."/>
            <person name="Kohn T."/>
            <person name="Peeters S.H."/>
            <person name="Heuer A."/>
            <person name="Rast P."/>
            <person name="Oberbeckmann S."/>
            <person name="Bunk B."/>
            <person name="Jeske O."/>
            <person name="Meyerdierks A."/>
            <person name="Storesund J.E."/>
            <person name="Kallscheuer N."/>
            <person name="Luecker S."/>
            <person name="Lage O.M."/>
            <person name="Pohl T."/>
            <person name="Merkel B.J."/>
            <person name="Hornburger P."/>
            <person name="Mueller R.-W."/>
            <person name="Bruemmer F."/>
            <person name="Labrenz M."/>
            <person name="Spormann A.M."/>
            <person name="Op den Camp H."/>
            <person name="Overmann J."/>
            <person name="Amann R."/>
            <person name="Jetten M.S.M."/>
            <person name="Mascher T."/>
            <person name="Medema M.H."/>
            <person name="Devos D.P."/>
            <person name="Kaster A.-K."/>
            <person name="Ovreas L."/>
            <person name="Rohde M."/>
            <person name="Galperin M.Y."/>
            <person name="Jogler C."/>
        </authorList>
    </citation>
    <scope>NUCLEOTIDE SEQUENCE [LARGE SCALE GENOMIC DNA]</scope>
    <source>
        <strain evidence="2 3">Pla175</strain>
    </source>
</reference>
<gene>
    <name evidence="2" type="ORF">Pla175_27760</name>
</gene>
<sequence>MGWRTIGGEKYYYHTQRIGGVRVQVCCGAGEAGERAAQAVAQRVAARRRAAQMTAELRALDTRLERGRTDFGVALRAAALAAGMRYRNGVWRTQRSGTSAQPDDAAAPPAGADLHDAAAPMAPPSDAGVAATGALSNP</sequence>
<proteinExistence type="predicted"/>
<evidence type="ECO:0000313" key="3">
    <source>
        <dbReference type="Proteomes" id="UP000317429"/>
    </source>
</evidence>
<name>A0A518DD77_9BACT</name>
<evidence type="ECO:0000256" key="1">
    <source>
        <dbReference type="SAM" id="MobiDB-lite"/>
    </source>
</evidence>
<keyword evidence="3" id="KW-1185">Reference proteome</keyword>
<dbReference type="Proteomes" id="UP000317429">
    <property type="component" value="Chromosome"/>
</dbReference>
<evidence type="ECO:0000313" key="2">
    <source>
        <dbReference type="EMBL" id="QDU89386.1"/>
    </source>
</evidence>
<accession>A0A518DD77</accession>
<dbReference type="RefSeq" id="WP_145285809.1">
    <property type="nucleotide sequence ID" value="NZ_CP036291.1"/>
</dbReference>
<dbReference type="EMBL" id="CP036291">
    <property type="protein sequence ID" value="QDU89386.1"/>
    <property type="molecule type" value="Genomic_DNA"/>
</dbReference>
<protein>
    <submittedName>
        <fullName evidence="2">Uncharacterized protein</fullName>
    </submittedName>
</protein>
<feature type="compositionally biased region" description="Low complexity" evidence="1">
    <location>
        <begin position="100"/>
        <end position="120"/>
    </location>
</feature>
<dbReference type="AlphaFoldDB" id="A0A518DD77"/>
<feature type="region of interest" description="Disordered" evidence="1">
    <location>
        <begin position="92"/>
        <end position="138"/>
    </location>
</feature>
<organism evidence="2 3">
    <name type="scientific">Pirellulimonas nuda</name>
    <dbReference type="NCBI Taxonomy" id="2528009"/>
    <lineage>
        <taxon>Bacteria</taxon>
        <taxon>Pseudomonadati</taxon>
        <taxon>Planctomycetota</taxon>
        <taxon>Planctomycetia</taxon>
        <taxon>Pirellulales</taxon>
        <taxon>Lacipirellulaceae</taxon>
        <taxon>Pirellulimonas</taxon>
    </lineage>
</organism>
<dbReference type="KEGG" id="pnd:Pla175_27760"/>